<dbReference type="Proteomes" id="UP001218218">
    <property type="component" value="Unassembled WGS sequence"/>
</dbReference>
<evidence type="ECO:0000313" key="3">
    <source>
        <dbReference type="Proteomes" id="UP001218218"/>
    </source>
</evidence>
<sequence length="518" mass="58763">MLFARLRKKLSSVIHRKHHRDVETSRAREHNTIYDPMARLPFEISSYIFMHCLPRSPRPNRHEAPLIFLNVCRFWSFIALSTPSLWAAVSFPLTNPGQAKSAKKYFEIWLGRAGDHPLSLRVSSPGFLDGRVDVGLKQYAHQMQSLELSVYSRELDAITTPFPSLKKLAVSVFDSTDCISRFIAILGGSPLLVECELRMVYLGVQSRVVPESLTHLSLRCLRLNSRNRPTRSTVYSAQILRHLTLPVLESLIVTIFDISAADLHSFLARSAPPLKFLDIKAWDPSWSEICDWSHLVPSLTDLVFECWNVQELSLHRLCILPNLCNLVVNSDASMLRHLTLPVLESLIITDPYIPTEEFLSFLARSSPLLRSLDIGFFPRLPDLWTSEIPVVPFLQLMASQDLLPHLQSLTIRPIYPHRDLGKLYDDLVELLKTRFASRQCTQLQSVSVIFKFSVWEPGRMEREETDSSESEGADSMERGGTAWEGTNFAPDDDTIAALRQFVGAGVHIHVGPKSHNYI</sequence>
<protein>
    <recommendedName>
        <fullName evidence="4">F-box domain-containing protein</fullName>
    </recommendedName>
</protein>
<dbReference type="EMBL" id="JARIHO010000006">
    <property type="protein sequence ID" value="KAJ7359161.1"/>
    <property type="molecule type" value="Genomic_DNA"/>
</dbReference>
<evidence type="ECO:0000313" key="2">
    <source>
        <dbReference type="EMBL" id="KAJ7359161.1"/>
    </source>
</evidence>
<dbReference type="SUPFAM" id="SSF52047">
    <property type="entry name" value="RNI-like"/>
    <property type="match status" value="1"/>
</dbReference>
<evidence type="ECO:0000256" key="1">
    <source>
        <dbReference type="SAM" id="MobiDB-lite"/>
    </source>
</evidence>
<proteinExistence type="predicted"/>
<feature type="compositionally biased region" description="Acidic residues" evidence="1">
    <location>
        <begin position="463"/>
        <end position="474"/>
    </location>
</feature>
<keyword evidence="3" id="KW-1185">Reference proteome</keyword>
<accession>A0AAD7F0I6</accession>
<evidence type="ECO:0008006" key="4">
    <source>
        <dbReference type="Google" id="ProtNLM"/>
    </source>
</evidence>
<organism evidence="2 3">
    <name type="scientific">Mycena albidolilacea</name>
    <dbReference type="NCBI Taxonomy" id="1033008"/>
    <lineage>
        <taxon>Eukaryota</taxon>
        <taxon>Fungi</taxon>
        <taxon>Dikarya</taxon>
        <taxon>Basidiomycota</taxon>
        <taxon>Agaricomycotina</taxon>
        <taxon>Agaricomycetes</taxon>
        <taxon>Agaricomycetidae</taxon>
        <taxon>Agaricales</taxon>
        <taxon>Marasmiineae</taxon>
        <taxon>Mycenaceae</taxon>
        <taxon>Mycena</taxon>
    </lineage>
</organism>
<gene>
    <name evidence="2" type="ORF">DFH08DRAFT_845236</name>
</gene>
<reference evidence="2" key="1">
    <citation type="submission" date="2023-03" db="EMBL/GenBank/DDBJ databases">
        <title>Massive genome expansion in bonnet fungi (Mycena s.s.) driven by repeated elements and novel gene families across ecological guilds.</title>
        <authorList>
            <consortium name="Lawrence Berkeley National Laboratory"/>
            <person name="Harder C.B."/>
            <person name="Miyauchi S."/>
            <person name="Viragh M."/>
            <person name="Kuo A."/>
            <person name="Thoen E."/>
            <person name="Andreopoulos B."/>
            <person name="Lu D."/>
            <person name="Skrede I."/>
            <person name="Drula E."/>
            <person name="Henrissat B."/>
            <person name="Morin E."/>
            <person name="Kohler A."/>
            <person name="Barry K."/>
            <person name="LaButti K."/>
            <person name="Morin E."/>
            <person name="Salamov A."/>
            <person name="Lipzen A."/>
            <person name="Mereny Z."/>
            <person name="Hegedus B."/>
            <person name="Baldrian P."/>
            <person name="Stursova M."/>
            <person name="Weitz H."/>
            <person name="Taylor A."/>
            <person name="Grigoriev I.V."/>
            <person name="Nagy L.G."/>
            <person name="Martin F."/>
            <person name="Kauserud H."/>
        </authorList>
    </citation>
    <scope>NUCLEOTIDE SEQUENCE</scope>
    <source>
        <strain evidence="2">CBHHK002</strain>
    </source>
</reference>
<dbReference type="Gene3D" id="3.80.10.10">
    <property type="entry name" value="Ribonuclease Inhibitor"/>
    <property type="match status" value="1"/>
</dbReference>
<comment type="caution">
    <text evidence="2">The sequence shown here is derived from an EMBL/GenBank/DDBJ whole genome shotgun (WGS) entry which is preliminary data.</text>
</comment>
<name>A0AAD7F0I6_9AGAR</name>
<dbReference type="InterPro" id="IPR032675">
    <property type="entry name" value="LRR_dom_sf"/>
</dbReference>
<feature type="region of interest" description="Disordered" evidence="1">
    <location>
        <begin position="461"/>
        <end position="486"/>
    </location>
</feature>
<dbReference type="AlphaFoldDB" id="A0AAD7F0I6"/>